<keyword evidence="2" id="KW-1133">Transmembrane helix</keyword>
<organism evidence="3 4">
    <name type="scientific">Streptomyces albidoflavus</name>
    <dbReference type="NCBI Taxonomy" id="1886"/>
    <lineage>
        <taxon>Bacteria</taxon>
        <taxon>Bacillati</taxon>
        <taxon>Actinomycetota</taxon>
        <taxon>Actinomycetes</taxon>
        <taxon>Kitasatosporales</taxon>
        <taxon>Streptomycetaceae</taxon>
        <taxon>Streptomyces</taxon>
        <taxon>Streptomyces albidoflavus group</taxon>
    </lineage>
</organism>
<dbReference type="AlphaFoldDB" id="A0AA37FE25"/>
<accession>A0AA37FE25</accession>
<evidence type="ECO:0000256" key="2">
    <source>
        <dbReference type="SAM" id="Phobius"/>
    </source>
</evidence>
<sequence>MGTGSGCVKIQERAGGGNNRASAPAQPGAGERLPTPPRERKPALAALAVLLILVGALGATVLVLRAGDRISAIKIEKEIPVGAAVTDDAVTEVLVAADESVHYVEWSQLASLKKLKAKYTIPKGAVAVGEMFAEGTGLPEGKVNVGLSLKEGQYPSGLKPGDTVTAYRVGDAAAKSRNDGAETGSGSAAGAPLVESAQIALVREAEEGSVSSGTLPVTVTVDKAVAGPLAQAANAGEVALVRLPAGGASDGN</sequence>
<feature type="region of interest" description="Disordered" evidence="1">
    <location>
        <begin position="1"/>
        <end position="38"/>
    </location>
</feature>
<comment type="caution">
    <text evidence="3">The sequence shown here is derived from an EMBL/GenBank/DDBJ whole genome shotgun (WGS) entry which is preliminary data.</text>
</comment>
<keyword evidence="2" id="KW-0812">Transmembrane</keyword>
<gene>
    <name evidence="3" type="ORF">ScoT_39530</name>
</gene>
<reference evidence="3" key="1">
    <citation type="submission" date="2022-09" db="EMBL/GenBank/DDBJ databases">
        <title>Whole genome shotgun sequence of Streptomyces albidoflavus NBRC 12854.</title>
        <authorList>
            <person name="Komaki H."/>
            <person name="Tamura T."/>
        </authorList>
    </citation>
    <scope>NUCLEOTIDE SEQUENCE</scope>
    <source>
        <strain evidence="3">NBRC 12854</strain>
    </source>
</reference>
<evidence type="ECO:0000256" key="1">
    <source>
        <dbReference type="SAM" id="MobiDB-lite"/>
    </source>
</evidence>
<keyword evidence="2" id="KW-0472">Membrane</keyword>
<dbReference type="Proteomes" id="UP001051844">
    <property type="component" value="Unassembled WGS sequence"/>
</dbReference>
<proteinExistence type="predicted"/>
<feature type="transmembrane region" description="Helical" evidence="2">
    <location>
        <begin position="43"/>
        <end position="64"/>
    </location>
</feature>
<evidence type="ECO:0008006" key="5">
    <source>
        <dbReference type="Google" id="ProtNLM"/>
    </source>
</evidence>
<evidence type="ECO:0000313" key="3">
    <source>
        <dbReference type="EMBL" id="GHI47779.1"/>
    </source>
</evidence>
<protein>
    <recommendedName>
        <fullName evidence="5">SAF domain-containing protein</fullName>
    </recommendedName>
</protein>
<evidence type="ECO:0000313" key="4">
    <source>
        <dbReference type="Proteomes" id="UP001051844"/>
    </source>
</evidence>
<name>A0AA37FE25_9ACTN</name>
<dbReference type="EMBL" id="BNDZ01000005">
    <property type="protein sequence ID" value="GHI47779.1"/>
    <property type="molecule type" value="Genomic_DNA"/>
</dbReference>